<evidence type="ECO:0000256" key="5">
    <source>
        <dbReference type="SAM" id="MobiDB-lite"/>
    </source>
</evidence>
<dbReference type="Pfam" id="PF00005">
    <property type="entry name" value="ABC_tran"/>
    <property type="match status" value="2"/>
</dbReference>
<dbReference type="Proteomes" id="UP001589595">
    <property type="component" value="Unassembled WGS sequence"/>
</dbReference>
<feature type="region of interest" description="Disordered" evidence="5">
    <location>
        <begin position="527"/>
        <end position="569"/>
    </location>
</feature>
<dbReference type="InterPro" id="IPR003439">
    <property type="entry name" value="ABC_transporter-like_ATP-bd"/>
</dbReference>
<dbReference type="GeneID" id="67210330"/>
<dbReference type="EMBL" id="JBHMAJ010000007">
    <property type="protein sequence ID" value="MFB9825027.1"/>
    <property type="molecule type" value="Genomic_DNA"/>
</dbReference>
<protein>
    <submittedName>
        <fullName evidence="7">ABC transporter ATP-binding protein</fullName>
    </submittedName>
</protein>
<dbReference type="PANTHER" id="PTHR43790">
    <property type="entry name" value="CARBOHYDRATE TRANSPORT ATP-BINDING PROTEIN MG119-RELATED"/>
    <property type="match status" value="1"/>
</dbReference>
<evidence type="ECO:0000313" key="8">
    <source>
        <dbReference type="Proteomes" id="UP001589595"/>
    </source>
</evidence>
<feature type="domain" description="ABC transporter" evidence="6">
    <location>
        <begin position="5"/>
        <end position="268"/>
    </location>
</feature>
<keyword evidence="3" id="KW-0547">Nucleotide-binding</keyword>
<keyword evidence="1" id="KW-0813">Transport</keyword>
<dbReference type="InterPro" id="IPR003593">
    <property type="entry name" value="AAA+_ATPase"/>
</dbReference>
<evidence type="ECO:0000259" key="6">
    <source>
        <dbReference type="PROSITE" id="PS50893"/>
    </source>
</evidence>
<accession>A0ABD5MNH4</accession>
<dbReference type="AlphaFoldDB" id="A0ABD5MNH4"/>
<sequence>MTEAVRLDSITKRFPGVVANDDVTLSVERGTVHALLGENGAGKTTLMNVLYGLYEPTEGDVYVDGDGLTYEEDGEDGEGRGGDDGLAAIADAPRRFDSPGDAIDAGVGMIHQHFMLVDPMTVAENITLGNEPRKWGGLAVDREAAREDVLELSDRYGFDVEPDARIEDVGVGVQQRVEILKALYRGAEVLILDEPTAVLTPQEVEDLFEVLEELTDAGKTVIFITHKLGEALEAADEVTVLRDGRNVGTVGTADTTREELAELMVGREVMLETETPPATPGAATLSVEGVTARDDRDVVAVDDVSFAVREGEVFGIAGVDGNGQSELVEVVTGLHTPAEGRVELDGRDVTDASRRERTREGMAYIPEDRQERGLVMDFDLTENGVLGSQHDAPFAERGRLDWDRAGNHATDIIDEYDVRPPDAGAEAKSLSGGNQQKFIVGREFARDPACIVASHPTRGVDIGSTEFIHDRLIDLRDEGRAVLLVSSKLDEVRGLSDRLAVMYRGRIVGVVDPDEVTEEQLGLMMAGERPEDVPRAERVVDRDAGGDRPDATDAGTPPGDDADAEVADD</sequence>
<feature type="domain" description="ABC transporter" evidence="6">
    <location>
        <begin position="285"/>
        <end position="529"/>
    </location>
</feature>
<keyword evidence="4 7" id="KW-0067">ATP-binding</keyword>
<gene>
    <name evidence="7" type="ORF">ACFFOL_12720</name>
</gene>
<organism evidence="7 8">
    <name type="scientific">Halobaculum roseum</name>
    <dbReference type="NCBI Taxonomy" id="2175149"/>
    <lineage>
        <taxon>Archaea</taxon>
        <taxon>Methanobacteriati</taxon>
        <taxon>Methanobacteriota</taxon>
        <taxon>Stenosarchaea group</taxon>
        <taxon>Halobacteria</taxon>
        <taxon>Halobacteriales</taxon>
        <taxon>Haloferacaceae</taxon>
        <taxon>Halobaculum</taxon>
    </lineage>
</organism>
<dbReference type="CDD" id="cd03216">
    <property type="entry name" value="ABC_Carb_Monos_I"/>
    <property type="match status" value="1"/>
</dbReference>
<dbReference type="SUPFAM" id="SSF52540">
    <property type="entry name" value="P-loop containing nucleoside triphosphate hydrolases"/>
    <property type="match status" value="2"/>
</dbReference>
<evidence type="ECO:0000256" key="4">
    <source>
        <dbReference type="ARBA" id="ARBA00022840"/>
    </source>
</evidence>
<dbReference type="InterPro" id="IPR017871">
    <property type="entry name" value="ABC_transporter-like_CS"/>
</dbReference>
<dbReference type="Gene3D" id="3.40.50.300">
    <property type="entry name" value="P-loop containing nucleotide triphosphate hydrolases"/>
    <property type="match status" value="2"/>
</dbReference>
<evidence type="ECO:0000256" key="1">
    <source>
        <dbReference type="ARBA" id="ARBA00022448"/>
    </source>
</evidence>
<dbReference type="RefSeq" id="WP_222922954.1">
    <property type="nucleotide sequence ID" value="NZ_CP082286.1"/>
</dbReference>
<feature type="compositionally biased region" description="Acidic residues" evidence="5">
    <location>
        <begin position="560"/>
        <end position="569"/>
    </location>
</feature>
<name>A0ABD5MNH4_9EURY</name>
<evidence type="ECO:0000313" key="7">
    <source>
        <dbReference type="EMBL" id="MFB9825027.1"/>
    </source>
</evidence>
<dbReference type="SMART" id="SM00382">
    <property type="entry name" value="AAA"/>
    <property type="match status" value="2"/>
</dbReference>
<evidence type="ECO:0000256" key="2">
    <source>
        <dbReference type="ARBA" id="ARBA00022737"/>
    </source>
</evidence>
<dbReference type="PROSITE" id="PS00211">
    <property type="entry name" value="ABC_TRANSPORTER_1"/>
    <property type="match status" value="1"/>
</dbReference>
<feature type="compositionally biased region" description="Basic and acidic residues" evidence="5">
    <location>
        <begin position="528"/>
        <end position="551"/>
    </location>
</feature>
<dbReference type="PROSITE" id="PS50893">
    <property type="entry name" value="ABC_TRANSPORTER_2"/>
    <property type="match status" value="2"/>
</dbReference>
<evidence type="ECO:0000256" key="3">
    <source>
        <dbReference type="ARBA" id="ARBA00022741"/>
    </source>
</evidence>
<comment type="caution">
    <text evidence="7">The sequence shown here is derived from an EMBL/GenBank/DDBJ whole genome shotgun (WGS) entry which is preliminary data.</text>
</comment>
<dbReference type="InterPro" id="IPR027417">
    <property type="entry name" value="P-loop_NTPase"/>
</dbReference>
<dbReference type="InterPro" id="IPR050107">
    <property type="entry name" value="ABC_carbohydrate_import_ATPase"/>
</dbReference>
<dbReference type="CDD" id="cd03215">
    <property type="entry name" value="ABC_Carb_Monos_II"/>
    <property type="match status" value="1"/>
</dbReference>
<dbReference type="PANTHER" id="PTHR43790:SF9">
    <property type="entry name" value="GALACTOFURANOSE TRANSPORTER ATP-BINDING PROTEIN YTFR"/>
    <property type="match status" value="1"/>
</dbReference>
<dbReference type="GO" id="GO:0005524">
    <property type="term" value="F:ATP binding"/>
    <property type="evidence" value="ECO:0007669"/>
    <property type="project" value="UniProtKB-KW"/>
</dbReference>
<keyword evidence="8" id="KW-1185">Reference proteome</keyword>
<keyword evidence="2" id="KW-0677">Repeat</keyword>
<proteinExistence type="predicted"/>
<reference evidence="7" key="1">
    <citation type="submission" date="2024-09" db="EMBL/GenBank/DDBJ databases">
        <authorList>
            <person name="Sun Q."/>
        </authorList>
    </citation>
    <scope>NUCLEOTIDE SEQUENCE [LARGE SCALE GENOMIC DNA]</scope>
    <source>
        <strain evidence="7">JCM 31273</strain>
    </source>
</reference>